<evidence type="ECO:0000256" key="5">
    <source>
        <dbReference type="SAM" id="MobiDB-lite"/>
    </source>
</evidence>
<feature type="compositionally biased region" description="Pro residues" evidence="5">
    <location>
        <begin position="386"/>
        <end position="399"/>
    </location>
</feature>
<dbReference type="GO" id="GO:0016020">
    <property type="term" value="C:membrane"/>
    <property type="evidence" value="ECO:0007669"/>
    <property type="project" value="UniProtKB-SubCell"/>
</dbReference>
<dbReference type="PANTHER" id="PTHR47666">
    <property type="entry name" value="PROTEIN VASCULAR ASSOCIATED DEATH 1, CHLOROPLASTIC"/>
    <property type="match status" value="1"/>
</dbReference>
<evidence type="ECO:0000256" key="6">
    <source>
        <dbReference type="SAM" id="Phobius"/>
    </source>
</evidence>
<evidence type="ECO:0000256" key="2">
    <source>
        <dbReference type="ARBA" id="ARBA00022692"/>
    </source>
</evidence>
<dbReference type="STRING" id="1202772.A0A1V9ZFM8"/>
<dbReference type="InterPro" id="IPR004182">
    <property type="entry name" value="GRAM"/>
</dbReference>
<sequence length="503" mass="55951">MVHVLSPRSTTAPPSPASSQYERSSINESTGSKSHSSSEESLVDVAPVVDEVRDDIICAIFGLPPTMVFYPDYSCALVATIAFQGRMYPASDRVCFYSNLFGKETKLLIPYDTITEIAKTSTMFSHAFRIKTATKEYTFTSFWGNNRDLCFDLVTSLRNKALGITPVMSPKSEATPEASAAPATTSSSVPTETPVESEAPLPAAIPMMSSDPTPMYDVMKYVFPISVEMFVDNFFTDEPLFGLVEFNRRKGATEIKCDPWSPHPGVAGLGLTRTASFVLPVDAPIGPKSTRVNLVQERRPLENGGYLFDTSTRLADIPYGDYFAVEDRWILHKLSDTSLELCVQLRVVFSKSTMWRGTIESRAKSECKVKLLEWIEMANTAMSPEGLPPYPQGTRPPSPRRAISPRKVPSPRKKAPPPLERKAAVKTAEHKPDAVARRPAKRNIMPILFPWLVVIFLAIYVYRVHSLLSTMEESLQAQQVLLHRLTDAVRFVKHPDTRTHPTS</sequence>
<dbReference type="Gene3D" id="2.30.29.30">
    <property type="entry name" value="Pleckstrin-homology domain (PH domain)/Phosphotyrosine-binding domain (PTB)"/>
    <property type="match status" value="1"/>
</dbReference>
<name>A0A1V9ZFM8_ACHHY</name>
<evidence type="ECO:0000256" key="4">
    <source>
        <dbReference type="ARBA" id="ARBA00023136"/>
    </source>
</evidence>
<feature type="compositionally biased region" description="Low complexity" evidence="5">
    <location>
        <begin position="169"/>
        <end position="198"/>
    </location>
</feature>
<evidence type="ECO:0000259" key="7">
    <source>
        <dbReference type="PROSITE" id="PS51778"/>
    </source>
</evidence>
<keyword evidence="3 6" id="KW-1133">Transmembrane helix</keyword>
<dbReference type="InterPro" id="IPR011993">
    <property type="entry name" value="PH-like_dom_sf"/>
</dbReference>
<comment type="subcellular location">
    <subcellularLocation>
        <location evidence="1">Membrane</location>
        <topology evidence="1">Single-pass membrane protein</topology>
    </subcellularLocation>
</comment>
<evidence type="ECO:0000313" key="8">
    <source>
        <dbReference type="EMBL" id="OQR96796.1"/>
    </source>
</evidence>
<dbReference type="InterPro" id="IPR031968">
    <property type="entry name" value="VASt"/>
</dbReference>
<keyword evidence="2 6" id="KW-0812">Transmembrane</keyword>
<evidence type="ECO:0000256" key="1">
    <source>
        <dbReference type="ARBA" id="ARBA00004167"/>
    </source>
</evidence>
<organism evidence="8 9">
    <name type="scientific">Achlya hypogyna</name>
    <name type="common">Oomycete</name>
    <name type="synonym">Protoachlya hypogyna</name>
    <dbReference type="NCBI Taxonomy" id="1202772"/>
    <lineage>
        <taxon>Eukaryota</taxon>
        <taxon>Sar</taxon>
        <taxon>Stramenopiles</taxon>
        <taxon>Oomycota</taxon>
        <taxon>Saprolegniomycetes</taxon>
        <taxon>Saprolegniales</taxon>
        <taxon>Achlyaceae</taxon>
        <taxon>Achlya</taxon>
    </lineage>
</organism>
<feature type="region of interest" description="Disordered" evidence="5">
    <location>
        <begin position="1"/>
        <end position="39"/>
    </location>
</feature>
<feature type="compositionally biased region" description="Basic and acidic residues" evidence="5">
    <location>
        <begin position="419"/>
        <end position="434"/>
    </location>
</feature>
<dbReference type="SMART" id="SM00568">
    <property type="entry name" value="GRAM"/>
    <property type="match status" value="1"/>
</dbReference>
<reference evidence="8 9" key="1">
    <citation type="journal article" date="2014" name="Genome Biol. Evol.">
        <title>The secreted proteins of Achlya hypogyna and Thraustotheca clavata identify the ancestral oomycete secretome and reveal gene acquisitions by horizontal gene transfer.</title>
        <authorList>
            <person name="Misner I."/>
            <person name="Blouin N."/>
            <person name="Leonard G."/>
            <person name="Richards T.A."/>
            <person name="Lane C.E."/>
        </authorList>
    </citation>
    <scope>NUCLEOTIDE SEQUENCE [LARGE SCALE GENOMIC DNA]</scope>
    <source>
        <strain evidence="8 9">ATCC 48635</strain>
    </source>
</reference>
<protein>
    <submittedName>
        <fullName evidence="8">GRAM domain-containing protein 1A</fullName>
    </submittedName>
</protein>
<feature type="transmembrane region" description="Helical" evidence="6">
    <location>
        <begin position="444"/>
        <end position="462"/>
    </location>
</feature>
<dbReference type="Pfam" id="PF02893">
    <property type="entry name" value="GRAM"/>
    <property type="match status" value="1"/>
</dbReference>
<gene>
    <name evidence="8" type="ORF">ACHHYP_13599</name>
</gene>
<dbReference type="PANTHER" id="PTHR47666:SF1">
    <property type="entry name" value="PROTEIN VASCULAR ASSOCIATED DEATH 1, CHLOROPLASTIC"/>
    <property type="match status" value="1"/>
</dbReference>
<dbReference type="EMBL" id="JNBR01000130">
    <property type="protein sequence ID" value="OQR96796.1"/>
    <property type="molecule type" value="Genomic_DNA"/>
</dbReference>
<dbReference type="CDD" id="cd13220">
    <property type="entry name" value="PH-GRAM_GRAMDC"/>
    <property type="match status" value="1"/>
</dbReference>
<feature type="region of interest" description="Disordered" evidence="5">
    <location>
        <begin position="168"/>
        <end position="206"/>
    </location>
</feature>
<dbReference type="PROSITE" id="PS51778">
    <property type="entry name" value="VAST"/>
    <property type="match status" value="1"/>
</dbReference>
<feature type="region of interest" description="Disordered" evidence="5">
    <location>
        <begin position="383"/>
        <end position="434"/>
    </location>
</feature>
<comment type="caution">
    <text evidence="8">The sequence shown here is derived from an EMBL/GenBank/DDBJ whole genome shotgun (WGS) entry which is preliminary data.</text>
</comment>
<dbReference type="AlphaFoldDB" id="A0A1V9ZFM8"/>
<keyword evidence="9" id="KW-1185">Reference proteome</keyword>
<dbReference type="Pfam" id="PF16016">
    <property type="entry name" value="VASt"/>
    <property type="match status" value="1"/>
</dbReference>
<accession>A0A1V9ZFM8</accession>
<dbReference type="OrthoDB" id="2162691at2759"/>
<keyword evidence="4 6" id="KW-0472">Membrane</keyword>
<feature type="compositionally biased region" description="Low complexity" evidence="5">
    <location>
        <begin position="1"/>
        <end position="12"/>
    </location>
</feature>
<feature type="domain" description="VASt" evidence="7">
    <location>
        <begin position="211"/>
        <end position="386"/>
    </location>
</feature>
<evidence type="ECO:0000256" key="3">
    <source>
        <dbReference type="ARBA" id="ARBA00022989"/>
    </source>
</evidence>
<dbReference type="Proteomes" id="UP000243579">
    <property type="component" value="Unassembled WGS sequence"/>
</dbReference>
<proteinExistence type="predicted"/>
<evidence type="ECO:0000313" key="9">
    <source>
        <dbReference type="Proteomes" id="UP000243579"/>
    </source>
</evidence>